<evidence type="ECO:0000313" key="7">
    <source>
        <dbReference type="EMBL" id="MDJ1114558.1"/>
    </source>
</evidence>
<evidence type="ECO:0000256" key="5">
    <source>
        <dbReference type="ARBA" id="ARBA00022840"/>
    </source>
</evidence>
<dbReference type="PANTHER" id="PTHR43085">
    <property type="entry name" value="HEXOKINASE FAMILY MEMBER"/>
    <property type="match status" value="1"/>
</dbReference>
<dbReference type="RefSeq" id="WP_283716201.1">
    <property type="nucleotide sequence ID" value="NZ_JASJND010000006.1"/>
</dbReference>
<evidence type="ECO:0000256" key="3">
    <source>
        <dbReference type="ARBA" id="ARBA00022741"/>
    </source>
</evidence>
<dbReference type="Pfam" id="PF00294">
    <property type="entry name" value="PfkB"/>
    <property type="match status" value="1"/>
</dbReference>
<accession>A0ABT6ZEI4</accession>
<protein>
    <submittedName>
        <fullName evidence="7">Carbohydrate kinase</fullName>
        <ecNumber evidence="7">2.7.1.-</ecNumber>
    </submittedName>
</protein>
<comment type="caution">
    <text evidence="7">The sequence shown here is derived from an EMBL/GenBank/DDBJ whole genome shotgun (WGS) entry which is preliminary data.</text>
</comment>
<keyword evidence="5" id="KW-0067">ATP-binding</keyword>
<evidence type="ECO:0000256" key="4">
    <source>
        <dbReference type="ARBA" id="ARBA00022777"/>
    </source>
</evidence>
<feature type="domain" description="Carbohydrate kinase PfkB" evidence="6">
    <location>
        <begin position="6"/>
        <end position="295"/>
    </location>
</feature>
<proteinExistence type="inferred from homology"/>
<dbReference type="GO" id="GO:0016301">
    <property type="term" value="F:kinase activity"/>
    <property type="evidence" value="ECO:0007669"/>
    <property type="project" value="UniProtKB-KW"/>
</dbReference>
<reference evidence="7 8" key="1">
    <citation type="submission" date="2023-05" db="EMBL/GenBank/DDBJ databases">
        <title>Microbacterium dauci sp.nov., Isolated from Carrot Rhizosphere Soil.</title>
        <authorList>
            <person name="Xiao Z."/>
            <person name="Zheng J."/>
        </authorList>
    </citation>
    <scope>NUCLEOTIDE SEQUENCE [LARGE SCALE GENOMIC DNA]</scope>
    <source>
        <strain evidence="7 8">LX3-4</strain>
    </source>
</reference>
<dbReference type="InterPro" id="IPR002139">
    <property type="entry name" value="Ribo/fructo_kinase"/>
</dbReference>
<dbReference type="SUPFAM" id="SSF53613">
    <property type="entry name" value="Ribokinase-like"/>
    <property type="match status" value="1"/>
</dbReference>
<comment type="similarity">
    <text evidence="1">Belongs to the carbohydrate kinase PfkB family.</text>
</comment>
<sequence length="315" mass="32418">MTPPARVAVVGEALVDVVHRIDGSVDRAPGGSPANVALTLGRLGLDVALHTRLGDDPDGRAVRRWLSDSGVRIEAAAAPRTSTATARLDEAGAAEYTFDIDGEPVDAALAPADVLHVGSVAALLTPGADLVVELAEHRMPGTLLSYDPNIRPALVDDPADVRHRVQRLVAAADIVKASDEDVRWLHPDRDIDDVAREWLASGPTLVVVTAGSGGATAYRTDGRHRVVAADTTVVDTVGAGDTFMGTLVAALLAATSGAEDRRAAIAALTPGVLEHVLLACAEAAAITVSRPGADPPVAAELNFLNSVGLAHTTKG</sequence>
<keyword evidence="8" id="KW-1185">Reference proteome</keyword>
<dbReference type="PROSITE" id="PS00583">
    <property type="entry name" value="PFKB_KINASES_1"/>
    <property type="match status" value="1"/>
</dbReference>
<organism evidence="7 8">
    <name type="scientific">Microbacterium dauci</name>
    <dbReference type="NCBI Taxonomy" id="3048008"/>
    <lineage>
        <taxon>Bacteria</taxon>
        <taxon>Bacillati</taxon>
        <taxon>Actinomycetota</taxon>
        <taxon>Actinomycetes</taxon>
        <taxon>Micrococcales</taxon>
        <taxon>Microbacteriaceae</taxon>
        <taxon>Microbacterium</taxon>
    </lineage>
</organism>
<evidence type="ECO:0000259" key="6">
    <source>
        <dbReference type="Pfam" id="PF00294"/>
    </source>
</evidence>
<evidence type="ECO:0000256" key="1">
    <source>
        <dbReference type="ARBA" id="ARBA00010688"/>
    </source>
</evidence>
<dbReference type="EC" id="2.7.1.-" evidence="7"/>
<keyword evidence="2 7" id="KW-0808">Transferase</keyword>
<name>A0ABT6ZEI4_9MICO</name>
<keyword evidence="3" id="KW-0547">Nucleotide-binding</keyword>
<evidence type="ECO:0000256" key="2">
    <source>
        <dbReference type="ARBA" id="ARBA00022679"/>
    </source>
</evidence>
<dbReference type="PRINTS" id="PR00990">
    <property type="entry name" value="RIBOKINASE"/>
</dbReference>
<evidence type="ECO:0000313" key="8">
    <source>
        <dbReference type="Proteomes" id="UP001321481"/>
    </source>
</evidence>
<dbReference type="Gene3D" id="3.40.1190.20">
    <property type="match status" value="1"/>
</dbReference>
<dbReference type="Proteomes" id="UP001321481">
    <property type="component" value="Unassembled WGS sequence"/>
</dbReference>
<dbReference type="CDD" id="cd01167">
    <property type="entry name" value="bac_FRK"/>
    <property type="match status" value="1"/>
</dbReference>
<dbReference type="PANTHER" id="PTHR43085:SF1">
    <property type="entry name" value="PSEUDOURIDINE KINASE-RELATED"/>
    <property type="match status" value="1"/>
</dbReference>
<keyword evidence="4 7" id="KW-0418">Kinase</keyword>
<dbReference type="InterPro" id="IPR029056">
    <property type="entry name" value="Ribokinase-like"/>
</dbReference>
<dbReference type="InterPro" id="IPR011611">
    <property type="entry name" value="PfkB_dom"/>
</dbReference>
<dbReference type="InterPro" id="IPR050306">
    <property type="entry name" value="PfkB_Carbo_kinase"/>
</dbReference>
<gene>
    <name evidence="7" type="ORF">QNI14_08840</name>
</gene>
<dbReference type="InterPro" id="IPR002173">
    <property type="entry name" value="Carboh/pur_kinase_PfkB_CS"/>
</dbReference>
<dbReference type="EMBL" id="JASJND010000006">
    <property type="protein sequence ID" value="MDJ1114558.1"/>
    <property type="molecule type" value="Genomic_DNA"/>
</dbReference>